<reference evidence="3" key="1">
    <citation type="submission" date="2021-02" db="EMBL/GenBank/DDBJ databases">
        <authorList>
            <person name="Nowell W R."/>
        </authorList>
    </citation>
    <scope>NUCLEOTIDE SEQUENCE</scope>
</reference>
<dbReference type="Proteomes" id="UP000663832">
    <property type="component" value="Unassembled WGS sequence"/>
</dbReference>
<evidence type="ECO:0000256" key="1">
    <source>
        <dbReference type="SAM" id="MobiDB-lite"/>
    </source>
</evidence>
<feature type="compositionally biased region" description="Low complexity" evidence="1">
    <location>
        <begin position="578"/>
        <end position="589"/>
    </location>
</feature>
<dbReference type="CDD" id="cd18186">
    <property type="entry name" value="BTB_POZ_ZBTB_KLHL-like"/>
    <property type="match status" value="1"/>
</dbReference>
<dbReference type="PROSITE" id="PS50097">
    <property type="entry name" value="BTB"/>
    <property type="match status" value="1"/>
</dbReference>
<dbReference type="InterPro" id="IPR000210">
    <property type="entry name" value="BTB/POZ_dom"/>
</dbReference>
<name>A0A814DW18_9BILA</name>
<dbReference type="Pfam" id="PF00651">
    <property type="entry name" value="BTB"/>
    <property type="match status" value="1"/>
</dbReference>
<dbReference type="EMBL" id="CAJNOI010000058">
    <property type="protein sequence ID" value="CAF0964704.1"/>
    <property type="molecule type" value="Genomic_DNA"/>
</dbReference>
<sequence length="670" mass="76221">MYLSLQTVCGCHGYLLFESIHCDRCRSLIPYQVSDESLVDPATTNNMLNGSNMKAIQGSKNPSDALVPYKKPSQRQQRFTTGRIRFRALCPFCNSSTYVLRYYCKRERIYYHLRIQNYSENEQTTYKSIAESQNRNNYELYSEKHHRKNSSVTESLNDSSTLSGSIYLPAPSTILYDQSGLPSSRDLQNENEKRLYALNDLEGDLFNVLRNGLYYDTIIQCQDDVKLQVHRCILGGRSSWFRHLLNEYHDSDGQDDYVLQISIDDVKSDVLNEILNFIYTNRCLISLKNAPDLLVAAKRFELEKLRKQVGDFLLSRLTVENAIEMLICAHEAGSEALKSACIRIINRHAEKIKHTDKWRTFKTQYVDLVPELYEHRIERLEPLHTTYLPDVFSGPPIPSESLRTLTKLYDNPVKQRLASPTLRILPASSRSQQSRSPTPVVQIHQPYEPNESIRHEPTGSFAHQNDHARPSIIDRASPVKKPIITRTQRRPIPTPVAPTSARSVYSTTKQKSDMDVQRRPANANEKSVTLPATTPKQQPVNTQIPQKQPLPVQQKHPPPVQQKQPPLASFKPPPIIPLKPAVPTQQKPAPQKPPPPPPPPPPVQQRTPSPILQRSPTIVSRKLPPPAPSKVSRGVSPRYVVEIRESPSLTDIGPDEQFTYAQLMSMENMD</sequence>
<evidence type="ECO:0000313" key="3">
    <source>
        <dbReference type="EMBL" id="CAF0957987.1"/>
    </source>
</evidence>
<accession>A0A814DW18</accession>
<feature type="domain" description="BTB" evidence="2">
    <location>
        <begin position="215"/>
        <end position="287"/>
    </location>
</feature>
<dbReference type="AlphaFoldDB" id="A0A814DW18"/>
<keyword evidence="5" id="KW-1185">Reference proteome</keyword>
<dbReference type="InterPro" id="IPR011333">
    <property type="entry name" value="SKP1/BTB/POZ_sf"/>
</dbReference>
<feature type="compositionally biased region" description="Pro residues" evidence="1">
    <location>
        <begin position="590"/>
        <end position="603"/>
    </location>
</feature>
<dbReference type="EMBL" id="CAJNOM010000063">
    <property type="protein sequence ID" value="CAF0957987.1"/>
    <property type="molecule type" value="Genomic_DNA"/>
</dbReference>
<gene>
    <name evidence="4" type="ORF">BJG266_LOCUS14005</name>
    <name evidence="3" type="ORF">QVE165_LOCUS12593</name>
</gene>
<dbReference type="Proteomes" id="UP000663877">
    <property type="component" value="Unassembled WGS sequence"/>
</dbReference>
<dbReference type="SUPFAM" id="SSF54695">
    <property type="entry name" value="POZ domain"/>
    <property type="match status" value="1"/>
</dbReference>
<protein>
    <recommendedName>
        <fullName evidence="2">BTB domain-containing protein</fullName>
    </recommendedName>
</protein>
<dbReference type="SMART" id="SM00225">
    <property type="entry name" value="BTB"/>
    <property type="match status" value="1"/>
</dbReference>
<feature type="compositionally biased region" description="Polar residues" evidence="1">
    <location>
        <begin position="524"/>
        <end position="542"/>
    </location>
</feature>
<organism evidence="3 5">
    <name type="scientific">Adineta steineri</name>
    <dbReference type="NCBI Taxonomy" id="433720"/>
    <lineage>
        <taxon>Eukaryota</taxon>
        <taxon>Metazoa</taxon>
        <taxon>Spiralia</taxon>
        <taxon>Gnathifera</taxon>
        <taxon>Rotifera</taxon>
        <taxon>Eurotatoria</taxon>
        <taxon>Bdelloidea</taxon>
        <taxon>Adinetida</taxon>
        <taxon>Adinetidae</taxon>
        <taxon>Adineta</taxon>
    </lineage>
</organism>
<feature type="region of interest" description="Disordered" evidence="1">
    <location>
        <begin position="420"/>
        <end position="637"/>
    </location>
</feature>
<feature type="compositionally biased region" description="Low complexity" evidence="1">
    <location>
        <begin position="543"/>
        <end position="567"/>
    </location>
</feature>
<evidence type="ECO:0000259" key="2">
    <source>
        <dbReference type="PROSITE" id="PS50097"/>
    </source>
</evidence>
<dbReference type="PANTHER" id="PTHR24413">
    <property type="entry name" value="SPECKLE-TYPE POZ PROTEIN"/>
    <property type="match status" value="1"/>
</dbReference>
<proteinExistence type="predicted"/>
<dbReference type="Gene3D" id="3.30.710.10">
    <property type="entry name" value="Potassium Channel Kv1.1, Chain A"/>
    <property type="match status" value="1"/>
</dbReference>
<feature type="compositionally biased region" description="Polar residues" evidence="1">
    <location>
        <begin position="500"/>
        <end position="509"/>
    </location>
</feature>
<comment type="caution">
    <text evidence="3">The sequence shown here is derived from an EMBL/GenBank/DDBJ whole genome shotgun (WGS) entry which is preliminary data.</text>
</comment>
<dbReference type="Gene3D" id="1.25.40.420">
    <property type="match status" value="1"/>
</dbReference>
<dbReference type="OrthoDB" id="6359816at2759"/>
<evidence type="ECO:0000313" key="5">
    <source>
        <dbReference type="Proteomes" id="UP000663832"/>
    </source>
</evidence>
<evidence type="ECO:0000313" key="4">
    <source>
        <dbReference type="EMBL" id="CAF0964704.1"/>
    </source>
</evidence>